<reference evidence="1 2" key="1">
    <citation type="submission" date="2016-12" db="EMBL/GenBank/DDBJ databases">
        <title>Complete genome sequence of Thauera chlorobenzoica, a Betaproteobacterium degrading haloaromatics anaerobically to CO2 and halides.</title>
        <authorList>
            <person name="Goris T."/>
            <person name="Mergelsberg M."/>
            <person name="Boll M."/>
        </authorList>
    </citation>
    <scope>NUCLEOTIDE SEQUENCE [LARGE SCALE GENOMIC DNA]</scope>
    <source>
        <strain evidence="1 2">3CB1</strain>
    </source>
</reference>
<sequence>MRLPLVAAALVAALPVAGSASAEDGPFSANIAIVSDYAFRGISQTDERPALQGGFDYAHASGLYAGVWGSNVSWLADAADDVSNSLEVDLYAGYAGEAGAIGYDVGLLQYYYPGSYGPLYRAGAEKPHTLEAYLGLSWEFLSFKYSHSLTDLFGYTDSDGSQYYELGAEHDLGSGFILTAHAGYSDIRGQDNYTDWKVGVNKEYGGFDFGLHYVDTDLNGVDGAEERVVFSIAKSF</sequence>
<dbReference type="RefSeq" id="WP_075147734.1">
    <property type="nucleotide sequence ID" value="NZ_CP018839.1"/>
</dbReference>
<evidence type="ECO:0000313" key="2">
    <source>
        <dbReference type="Proteomes" id="UP000185739"/>
    </source>
</evidence>
<keyword evidence="2" id="KW-1185">Reference proteome</keyword>
<evidence type="ECO:0000313" key="1">
    <source>
        <dbReference type="EMBL" id="APR04228.1"/>
    </source>
</evidence>
<dbReference type="NCBIfam" id="TIGR02001">
    <property type="entry name" value="gcw_chp"/>
    <property type="match status" value="1"/>
</dbReference>
<dbReference type="Proteomes" id="UP000185739">
    <property type="component" value="Chromosome"/>
</dbReference>
<accession>A0A1H5T9C8</accession>
<dbReference type="STRING" id="96773.Tchl_1369"/>
<dbReference type="AlphaFoldDB" id="A0A1H5T9C8"/>
<dbReference type="InterPro" id="IPR010239">
    <property type="entry name" value="CHP02001"/>
</dbReference>
<dbReference type="KEGG" id="tcl:Tchl_1369"/>
<dbReference type="Pfam" id="PF09694">
    <property type="entry name" value="Gcw_chp"/>
    <property type="match status" value="1"/>
</dbReference>
<proteinExistence type="predicted"/>
<gene>
    <name evidence="1" type="ORF">Tchl_1369</name>
</gene>
<dbReference type="OrthoDB" id="9793561at2"/>
<dbReference type="EMBL" id="CP018839">
    <property type="protein sequence ID" value="APR04228.1"/>
    <property type="molecule type" value="Genomic_DNA"/>
</dbReference>
<organism evidence="1 2">
    <name type="scientific">Thauera chlorobenzoica</name>
    <dbReference type="NCBI Taxonomy" id="96773"/>
    <lineage>
        <taxon>Bacteria</taxon>
        <taxon>Pseudomonadati</taxon>
        <taxon>Pseudomonadota</taxon>
        <taxon>Betaproteobacteria</taxon>
        <taxon>Rhodocyclales</taxon>
        <taxon>Zoogloeaceae</taxon>
        <taxon>Thauera</taxon>
    </lineage>
</organism>
<name>A0A1H5T9C8_9RHOO</name>
<protein>
    <submittedName>
        <fullName evidence="1">Uncharacterized protein</fullName>
    </submittedName>
</protein>